<name>A0AAU8BPV7_9VIBR</name>
<feature type="transmembrane region" description="Helical" evidence="1">
    <location>
        <begin position="31"/>
        <end position="61"/>
    </location>
</feature>
<gene>
    <name evidence="2" type="ORF">PG915_22200</name>
</gene>
<evidence type="ECO:0008006" key="3">
    <source>
        <dbReference type="Google" id="ProtNLM"/>
    </source>
</evidence>
<evidence type="ECO:0000313" key="2">
    <source>
        <dbReference type="EMBL" id="XCD17996.1"/>
    </source>
</evidence>
<feature type="transmembrane region" description="Helical" evidence="1">
    <location>
        <begin position="194"/>
        <end position="213"/>
    </location>
</feature>
<feature type="transmembrane region" description="Helical" evidence="1">
    <location>
        <begin position="150"/>
        <end position="173"/>
    </location>
</feature>
<dbReference type="EMBL" id="CP115921">
    <property type="protein sequence ID" value="XCD17996.1"/>
    <property type="molecule type" value="Genomic_DNA"/>
</dbReference>
<dbReference type="KEGG" id="vck:PG915_22200"/>
<feature type="transmembrane region" description="Helical" evidence="1">
    <location>
        <begin position="122"/>
        <end position="138"/>
    </location>
</feature>
<feature type="transmembrane region" description="Helical" evidence="1">
    <location>
        <begin position="92"/>
        <end position="110"/>
    </location>
</feature>
<protein>
    <recommendedName>
        <fullName evidence="3">Integral membrane protein</fullName>
    </recommendedName>
</protein>
<organism evidence="2">
    <name type="scientific">Vibrio chaetopteri</name>
    <dbReference type="NCBI Taxonomy" id="3016528"/>
    <lineage>
        <taxon>Bacteria</taxon>
        <taxon>Pseudomonadati</taxon>
        <taxon>Pseudomonadota</taxon>
        <taxon>Gammaproteobacteria</taxon>
        <taxon>Vibrionales</taxon>
        <taxon>Vibrionaceae</taxon>
        <taxon>Vibrio</taxon>
    </lineage>
</organism>
<feature type="transmembrane region" description="Helical" evidence="1">
    <location>
        <begin position="219"/>
        <end position="237"/>
    </location>
</feature>
<evidence type="ECO:0000256" key="1">
    <source>
        <dbReference type="SAM" id="Phobius"/>
    </source>
</evidence>
<keyword evidence="1" id="KW-0812">Transmembrane</keyword>
<accession>A0AAU8BPV7</accession>
<dbReference type="RefSeq" id="WP_353499154.1">
    <property type="nucleotide sequence ID" value="NZ_CP115921.1"/>
</dbReference>
<dbReference type="AlphaFoldDB" id="A0AAU8BPV7"/>
<sequence length="245" mass="27049">MMFSSLHFVITTLLAISCAKAIGVSDGDISVLALAIPALWILPRKGASGLVLLAGMLCYGLTLPHQSISLSVTQWTLFPLLFVAFSKRSNRNVRIITASIVSALQAGIMVSQVLGTLEGSPLITLVQMISIFVIWWAATRRSISHKQNWWVLALIFPLWFAGQAQTIVVALSITGIIASLDSLSHLKGFRWNKLIYWTVPAVGFATLVVWSRVEVPHQVVVVWMCLLATAWMTDYILRSMEARRS</sequence>
<feature type="transmembrane region" description="Helical" evidence="1">
    <location>
        <begin position="68"/>
        <end position="86"/>
    </location>
</feature>
<keyword evidence="1" id="KW-0472">Membrane</keyword>
<proteinExistence type="predicted"/>
<reference evidence="2" key="1">
    <citation type="submission" date="2023-01" db="EMBL/GenBank/DDBJ databases">
        <title>Vibrio sp. CB1-14 genome sequencing.</title>
        <authorList>
            <person name="Otstavnykh N."/>
            <person name="Isaeva M."/>
            <person name="Meleshko D."/>
        </authorList>
    </citation>
    <scope>NUCLEOTIDE SEQUENCE</scope>
    <source>
        <strain evidence="2">CB1-14</strain>
    </source>
</reference>
<keyword evidence="1" id="KW-1133">Transmembrane helix</keyword>